<dbReference type="Pfam" id="PF24036">
    <property type="entry name" value="DUF7345"/>
    <property type="match status" value="1"/>
</dbReference>
<keyword evidence="2" id="KW-0472">Membrane</keyword>
<feature type="domain" description="DUF7343" evidence="3">
    <location>
        <begin position="312"/>
        <end position="372"/>
    </location>
</feature>
<evidence type="ECO:0000313" key="6">
    <source>
        <dbReference type="Proteomes" id="UP000011625"/>
    </source>
</evidence>
<dbReference type="EMBL" id="AOME01000056">
    <property type="protein sequence ID" value="EMA52221.1"/>
    <property type="molecule type" value="Genomic_DNA"/>
</dbReference>
<feature type="compositionally biased region" description="Low complexity" evidence="1">
    <location>
        <begin position="292"/>
        <end position="306"/>
    </location>
</feature>
<feature type="region of interest" description="Disordered" evidence="1">
    <location>
        <begin position="263"/>
        <end position="315"/>
    </location>
</feature>
<protein>
    <recommendedName>
        <fullName evidence="7">HTH iclR-type domain-containing protein</fullName>
    </recommendedName>
</protein>
<comment type="caution">
    <text evidence="5">The sequence shown here is derived from an EMBL/GenBank/DDBJ whole genome shotgun (WGS) entry which is preliminary data.</text>
</comment>
<dbReference type="AlphaFoldDB" id="M0N2X1"/>
<evidence type="ECO:0000256" key="2">
    <source>
        <dbReference type="SAM" id="Phobius"/>
    </source>
</evidence>
<dbReference type="RefSeq" id="WP_005043525.1">
    <property type="nucleotide sequence ID" value="NZ_AOME01000056.1"/>
</dbReference>
<evidence type="ECO:0000259" key="3">
    <source>
        <dbReference type="Pfam" id="PF24034"/>
    </source>
</evidence>
<feature type="domain" description="DUF7345" evidence="4">
    <location>
        <begin position="52"/>
        <end position="175"/>
    </location>
</feature>
<dbReference type="STRING" id="1227456.C450_11636"/>
<dbReference type="InterPro" id="IPR055767">
    <property type="entry name" value="DUF7343"/>
</dbReference>
<sequence>MRWLSALGLAVVALLVVGVVAAPPSAVASAQTINGTGSADGESAFNDSQWVVTVYENGSARWTQRYNQRLGSETEIERFRAYADRFTAEETPLYTEFRQTATALASEGTNATGREMNARAFSRQARVTSQPGSTGVVEMSFLWTNFSATTGDEIAVGDAIGGFYLSSGMSLEIETGPNLEIAWRQVEPSPDASTNGSTGGNDSVTWFGDRQFASGQPQIVFVDSSGMRMNGPTFDGSVVWLVAALAIAVVLGAVVVRRSDRSPFGGSVAATADERDVETAPESVTDSDEPADTPAEPTAAAVAEPTVPDEELRSDEEVVRSLLDENDGRMHQSEIVSETGWSKSKVSMLLSEMADEGDLSKLRVGRENIVSLDGHEPEAAGSPFDEE</sequence>
<keyword evidence="2" id="KW-1133">Transmembrane helix</keyword>
<reference evidence="5 6" key="1">
    <citation type="journal article" date="2014" name="PLoS Genet.">
        <title>Phylogenetically driven sequencing of extremely halophilic archaea reveals strategies for static and dynamic osmo-response.</title>
        <authorList>
            <person name="Becker E.A."/>
            <person name="Seitzer P.M."/>
            <person name="Tritt A."/>
            <person name="Larsen D."/>
            <person name="Krusor M."/>
            <person name="Yao A.I."/>
            <person name="Wu D."/>
            <person name="Madern D."/>
            <person name="Eisen J.A."/>
            <person name="Darling A.E."/>
            <person name="Facciotti M.T."/>
        </authorList>
    </citation>
    <scope>NUCLEOTIDE SEQUENCE [LARGE SCALE GENOMIC DNA]</scope>
    <source>
        <strain evidence="5 6">DSM 8989</strain>
    </source>
</reference>
<gene>
    <name evidence="5" type="ORF">C450_11636</name>
</gene>
<dbReference type="InterPro" id="IPR036390">
    <property type="entry name" value="WH_DNA-bd_sf"/>
</dbReference>
<feature type="region of interest" description="Disordered" evidence="1">
    <location>
        <begin position="187"/>
        <end position="208"/>
    </location>
</feature>
<dbReference type="OrthoDB" id="284722at2157"/>
<accession>M0N2X1</accession>
<feature type="transmembrane region" description="Helical" evidence="2">
    <location>
        <begin position="238"/>
        <end position="256"/>
    </location>
</feature>
<organism evidence="5 6">
    <name type="scientific">Halococcus salifodinae DSM 8989</name>
    <dbReference type="NCBI Taxonomy" id="1227456"/>
    <lineage>
        <taxon>Archaea</taxon>
        <taxon>Methanobacteriati</taxon>
        <taxon>Methanobacteriota</taxon>
        <taxon>Stenosarchaea group</taxon>
        <taxon>Halobacteria</taxon>
        <taxon>Halobacteriales</taxon>
        <taxon>Halococcaceae</taxon>
        <taxon>Halococcus</taxon>
    </lineage>
</organism>
<proteinExistence type="predicted"/>
<keyword evidence="6" id="KW-1185">Reference proteome</keyword>
<evidence type="ECO:0000259" key="4">
    <source>
        <dbReference type="Pfam" id="PF24036"/>
    </source>
</evidence>
<keyword evidence="2" id="KW-0812">Transmembrane</keyword>
<dbReference type="Proteomes" id="UP000011625">
    <property type="component" value="Unassembled WGS sequence"/>
</dbReference>
<name>M0N2X1_9EURY</name>
<evidence type="ECO:0000313" key="5">
    <source>
        <dbReference type="EMBL" id="EMA52221.1"/>
    </source>
</evidence>
<dbReference type="SUPFAM" id="SSF46785">
    <property type="entry name" value="Winged helix' DNA-binding domain"/>
    <property type="match status" value="1"/>
</dbReference>
<evidence type="ECO:0008006" key="7">
    <source>
        <dbReference type="Google" id="ProtNLM"/>
    </source>
</evidence>
<dbReference type="Pfam" id="PF24034">
    <property type="entry name" value="DUF7343"/>
    <property type="match status" value="1"/>
</dbReference>
<feature type="compositionally biased region" description="Polar residues" evidence="1">
    <location>
        <begin position="191"/>
        <end position="204"/>
    </location>
</feature>
<dbReference type="PATRIC" id="fig|1227456.3.peg.2365"/>
<evidence type="ECO:0000256" key="1">
    <source>
        <dbReference type="SAM" id="MobiDB-lite"/>
    </source>
</evidence>
<dbReference type="InterPro" id="IPR055769">
    <property type="entry name" value="DUF7345"/>
</dbReference>